<reference evidence="2 3" key="1">
    <citation type="journal article" date="2010" name="Proc. Natl. Acad. Sci. U.S.A.">
        <title>Insights into evolution of multicellular fungi from the assembled chromosomes of the mushroom Coprinopsis cinerea (Coprinus cinereus).</title>
        <authorList>
            <person name="Stajich J.E."/>
            <person name="Wilke S.K."/>
            <person name="Ahren D."/>
            <person name="Au C.H."/>
            <person name="Birren B.W."/>
            <person name="Borodovsky M."/>
            <person name="Burns C."/>
            <person name="Canback B."/>
            <person name="Casselton L.A."/>
            <person name="Cheng C.K."/>
            <person name="Deng J."/>
            <person name="Dietrich F.S."/>
            <person name="Fargo D.C."/>
            <person name="Farman M.L."/>
            <person name="Gathman A.C."/>
            <person name="Goldberg J."/>
            <person name="Guigo R."/>
            <person name="Hoegger P.J."/>
            <person name="Hooker J.B."/>
            <person name="Huggins A."/>
            <person name="James T.Y."/>
            <person name="Kamada T."/>
            <person name="Kilaru S."/>
            <person name="Kodira C."/>
            <person name="Kues U."/>
            <person name="Kupfer D."/>
            <person name="Kwan H.S."/>
            <person name="Lomsadze A."/>
            <person name="Li W."/>
            <person name="Lilly W.W."/>
            <person name="Ma L.J."/>
            <person name="Mackey A.J."/>
            <person name="Manning G."/>
            <person name="Martin F."/>
            <person name="Muraguchi H."/>
            <person name="Natvig D.O."/>
            <person name="Palmerini H."/>
            <person name="Ramesh M.A."/>
            <person name="Rehmeyer C.J."/>
            <person name="Roe B.A."/>
            <person name="Shenoy N."/>
            <person name="Stanke M."/>
            <person name="Ter-Hovhannisyan V."/>
            <person name="Tunlid A."/>
            <person name="Velagapudi R."/>
            <person name="Vision T.J."/>
            <person name="Zeng Q."/>
            <person name="Zolan M.E."/>
            <person name="Pukkila P.J."/>
        </authorList>
    </citation>
    <scope>NUCLEOTIDE SEQUENCE [LARGE SCALE GENOMIC DNA]</scope>
    <source>
        <strain evidence="3">Okayama-7 / 130 / ATCC MYA-4618 / FGSC 9003</strain>
    </source>
</reference>
<dbReference type="KEGG" id="cci:CC1G_13274"/>
<feature type="compositionally biased region" description="Polar residues" evidence="1">
    <location>
        <begin position="182"/>
        <end position="202"/>
    </location>
</feature>
<feature type="region of interest" description="Disordered" evidence="1">
    <location>
        <begin position="1"/>
        <end position="29"/>
    </location>
</feature>
<feature type="compositionally biased region" description="Low complexity" evidence="1">
    <location>
        <begin position="145"/>
        <end position="171"/>
    </location>
</feature>
<feature type="compositionally biased region" description="Basic and acidic residues" evidence="1">
    <location>
        <begin position="20"/>
        <end position="29"/>
    </location>
</feature>
<dbReference type="Proteomes" id="UP000001861">
    <property type="component" value="Unassembled WGS sequence"/>
</dbReference>
<dbReference type="STRING" id="240176.A8PIA6"/>
<dbReference type="GeneID" id="6018249"/>
<feature type="region of interest" description="Disordered" evidence="1">
    <location>
        <begin position="99"/>
        <end position="128"/>
    </location>
</feature>
<feature type="compositionally biased region" description="Pro residues" evidence="1">
    <location>
        <begin position="1"/>
        <end position="16"/>
    </location>
</feature>
<keyword evidence="3" id="KW-1185">Reference proteome</keyword>
<feature type="compositionally biased region" description="Low complexity" evidence="1">
    <location>
        <begin position="241"/>
        <end position="253"/>
    </location>
</feature>
<dbReference type="AlphaFoldDB" id="A8PIA6"/>
<dbReference type="eggNOG" id="ENOG502S758">
    <property type="taxonomic scope" value="Eukaryota"/>
</dbReference>
<dbReference type="InParanoid" id="A8PIA6"/>
<feature type="region of interest" description="Disordered" evidence="1">
    <location>
        <begin position="145"/>
        <end position="216"/>
    </location>
</feature>
<sequence>MVSPSSPPYLPSPTSPQRPLDPHRIPRAKATEQLEQAVPSVLDSAAAILATLDIDPAAPSTSTSPDAPPVEKTSLDQVAVVAPASSTIFESLGGRTSGFASPLSFRSRSPSPLGNRGAPAPPRQTDLLLGIPSPVASVVSPHTVSSSVISSPSPSTSTSPPVRTVPLSSSPPIAPQIAASISKDSTYSTAPSLVTPTSTSFEPPNDDAVSVSSEAPAPTTLPLAALTTSTTTSLPSPPATSPQSTTSPSNLTPSHPPSPHHVPKKRLSFMSYSDLLSSTPASTLPLSSLTKEANASDPPPHIPSVSGLNLVSAAASVASGSVYGGGSTTASLRGFSMGLGPTGGLTHPGKRDSIALLDNVGGEWEREGMGMGLEERLDRLDVGGSSYAGSPVGGGVGVVSLPAVQGAVAAAGRV</sequence>
<organism evidence="2 3">
    <name type="scientific">Coprinopsis cinerea (strain Okayama-7 / 130 / ATCC MYA-4618 / FGSC 9003)</name>
    <name type="common">Inky cap fungus</name>
    <name type="synonym">Hormographiella aspergillata</name>
    <dbReference type="NCBI Taxonomy" id="240176"/>
    <lineage>
        <taxon>Eukaryota</taxon>
        <taxon>Fungi</taxon>
        <taxon>Dikarya</taxon>
        <taxon>Basidiomycota</taxon>
        <taxon>Agaricomycotina</taxon>
        <taxon>Agaricomycetes</taxon>
        <taxon>Agaricomycetidae</taxon>
        <taxon>Agaricales</taxon>
        <taxon>Agaricineae</taxon>
        <taxon>Psathyrellaceae</taxon>
        <taxon>Coprinopsis</taxon>
    </lineage>
</organism>
<evidence type="ECO:0000313" key="3">
    <source>
        <dbReference type="Proteomes" id="UP000001861"/>
    </source>
</evidence>
<protein>
    <submittedName>
        <fullName evidence="2">Uncharacterized protein</fullName>
    </submittedName>
</protein>
<name>A8PIA6_COPC7</name>
<gene>
    <name evidence="2" type="ORF">CC1G_13274</name>
</gene>
<dbReference type="VEuPathDB" id="FungiDB:CC1G_13274"/>
<dbReference type="OMA" id="HTEHPLH"/>
<feature type="region of interest" description="Disordered" evidence="1">
    <location>
        <begin position="229"/>
        <end position="264"/>
    </location>
</feature>
<evidence type="ECO:0000313" key="2">
    <source>
        <dbReference type="EMBL" id="EAU80273.2"/>
    </source>
</evidence>
<proteinExistence type="predicted"/>
<comment type="caution">
    <text evidence="2">The sequence shown here is derived from an EMBL/GenBank/DDBJ whole genome shotgun (WGS) entry which is preliminary data.</text>
</comment>
<feature type="compositionally biased region" description="Low complexity" evidence="1">
    <location>
        <begin position="101"/>
        <end position="113"/>
    </location>
</feature>
<dbReference type="EMBL" id="AACS02000029">
    <property type="protein sequence ID" value="EAU80273.2"/>
    <property type="molecule type" value="Genomic_DNA"/>
</dbReference>
<dbReference type="HOGENOM" id="CLU_055149_0_0_1"/>
<accession>A8PIA6</accession>
<dbReference type="OrthoDB" id="2563900at2759"/>
<evidence type="ECO:0000256" key="1">
    <source>
        <dbReference type="SAM" id="MobiDB-lite"/>
    </source>
</evidence>
<dbReference type="RefSeq" id="XP_001841542.2">
    <property type="nucleotide sequence ID" value="XM_001841490.2"/>
</dbReference>